<name>A0A9N8ZJH6_9GLOM</name>
<dbReference type="EMBL" id="CAJVPL010000444">
    <property type="protein sequence ID" value="CAG8497913.1"/>
    <property type="molecule type" value="Genomic_DNA"/>
</dbReference>
<comment type="caution">
    <text evidence="2">The sequence shown here is derived from an EMBL/GenBank/DDBJ whole genome shotgun (WGS) entry which is preliminary data.</text>
</comment>
<feature type="compositionally biased region" description="Polar residues" evidence="1">
    <location>
        <begin position="60"/>
        <end position="76"/>
    </location>
</feature>
<keyword evidence="3" id="KW-1185">Reference proteome</keyword>
<reference evidence="2" key="1">
    <citation type="submission" date="2021-06" db="EMBL/GenBank/DDBJ databases">
        <authorList>
            <person name="Kallberg Y."/>
            <person name="Tangrot J."/>
            <person name="Rosling A."/>
        </authorList>
    </citation>
    <scope>NUCLEOTIDE SEQUENCE</scope>
    <source>
        <strain evidence="2">MT106</strain>
    </source>
</reference>
<organism evidence="2 3">
    <name type="scientific">Ambispora gerdemannii</name>
    <dbReference type="NCBI Taxonomy" id="144530"/>
    <lineage>
        <taxon>Eukaryota</taxon>
        <taxon>Fungi</taxon>
        <taxon>Fungi incertae sedis</taxon>
        <taxon>Mucoromycota</taxon>
        <taxon>Glomeromycotina</taxon>
        <taxon>Glomeromycetes</taxon>
        <taxon>Archaeosporales</taxon>
        <taxon>Ambisporaceae</taxon>
        <taxon>Ambispora</taxon>
    </lineage>
</organism>
<feature type="region of interest" description="Disordered" evidence="1">
    <location>
        <begin position="55"/>
        <end position="76"/>
    </location>
</feature>
<gene>
    <name evidence="2" type="ORF">AGERDE_LOCUS4094</name>
</gene>
<accession>A0A9N8ZJH6</accession>
<proteinExistence type="predicted"/>
<evidence type="ECO:0000313" key="3">
    <source>
        <dbReference type="Proteomes" id="UP000789831"/>
    </source>
</evidence>
<sequence>MEQTNTELSFHILRQNDAGNFFNKVQNQDFVSDDGIRINFHPSKIVENDVPTVYQIRNDGPSTSEPSMNLNPPNLL</sequence>
<dbReference type="Proteomes" id="UP000789831">
    <property type="component" value="Unassembled WGS sequence"/>
</dbReference>
<dbReference type="AlphaFoldDB" id="A0A9N8ZJH6"/>
<evidence type="ECO:0000256" key="1">
    <source>
        <dbReference type="SAM" id="MobiDB-lite"/>
    </source>
</evidence>
<evidence type="ECO:0000313" key="2">
    <source>
        <dbReference type="EMBL" id="CAG8497913.1"/>
    </source>
</evidence>
<protein>
    <submittedName>
        <fullName evidence="2">294_t:CDS:1</fullName>
    </submittedName>
</protein>